<evidence type="ECO:0000256" key="5">
    <source>
        <dbReference type="ARBA" id="ARBA00022960"/>
    </source>
</evidence>
<keyword evidence="4" id="KW-0378">Hydrolase</keyword>
<comment type="caution">
    <text evidence="11">The sequence shown here is derived from an EMBL/GenBank/DDBJ whole genome shotgun (WGS) entry which is preliminary data.</text>
</comment>
<dbReference type="GO" id="GO:0016740">
    <property type="term" value="F:transferase activity"/>
    <property type="evidence" value="ECO:0007669"/>
    <property type="project" value="UniProtKB-KW"/>
</dbReference>
<evidence type="ECO:0000256" key="7">
    <source>
        <dbReference type="ARBA" id="ARBA00023316"/>
    </source>
</evidence>
<evidence type="ECO:0000259" key="10">
    <source>
        <dbReference type="PROSITE" id="PS52029"/>
    </source>
</evidence>
<dbReference type="Pfam" id="PF03734">
    <property type="entry name" value="YkuD"/>
    <property type="match status" value="1"/>
</dbReference>
<dbReference type="PATRIC" id="fig|301148.3.peg.2943"/>
<dbReference type="PANTHER" id="PTHR30582:SF4">
    <property type="entry name" value="L,D-TRANSPEPTIDASE YQJB-RELATED"/>
    <property type="match status" value="1"/>
</dbReference>
<dbReference type="RefSeq" id="WP_020154780.1">
    <property type="nucleotide sequence ID" value="NZ_LQYT01000036.1"/>
</dbReference>
<dbReference type="OrthoDB" id="9787225at2"/>
<evidence type="ECO:0000256" key="4">
    <source>
        <dbReference type="ARBA" id="ARBA00022801"/>
    </source>
</evidence>
<name>A0A150M7E4_9BACI</name>
<keyword evidence="6 9" id="KW-0573">Peptidoglycan synthesis</keyword>
<keyword evidence="5 9" id="KW-0133">Cell shape</keyword>
<dbReference type="UniPathway" id="UPA00219"/>
<feature type="domain" description="L,D-TPase catalytic" evidence="10">
    <location>
        <begin position="27"/>
        <end position="151"/>
    </location>
</feature>
<gene>
    <name evidence="11" type="ORF">B4135_1907</name>
</gene>
<dbReference type="GO" id="GO:0008360">
    <property type="term" value="P:regulation of cell shape"/>
    <property type="evidence" value="ECO:0007669"/>
    <property type="project" value="UniProtKB-UniRule"/>
</dbReference>
<feature type="active site" description="Nucleophile" evidence="9">
    <location>
        <position position="127"/>
    </location>
</feature>
<evidence type="ECO:0000313" key="11">
    <source>
        <dbReference type="EMBL" id="KYD20132.1"/>
    </source>
</evidence>
<dbReference type="GO" id="GO:0071972">
    <property type="term" value="F:peptidoglycan L,D-transpeptidase activity"/>
    <property type="evidence" value="ECO:0007669"/>
    <property type="project" value="TreeGrafter"/>
</dbReference>
<dbReference type="GO" id="GO:0018104">
    <property type="term" value="P:peptidoglycan-protein cross-linking"/>
    <property type="evidence" value="ECO:0007669"/>
    <property type="project" value="TreeGrafter"/>
</dbReference>
<organism evidence="11 12">
    <name type="scientific">Caldibacillus debilis</name>
    <dbReference type="NCBI Taxonomy" id="301148"/>
    <lineage>
        <taxon>Bacteria</taxon>
        <taxon>Bacillati</taxon>
        <taxon>Bacillota</taxon>
        <taxon>Bacilli</taxon>
        <taxon>Bacillales</taxon>
        <taxon>Bacillaceae</taxon>
        <taxon>Caldibacillus</taxon>
    </lineage>
</organism>
<keyword evidence="7 9" id="KW-0961">Cell wall biogenesis/degradation</keyword>
<sequence length="179" mass="19504">MKSAFLTLFFTLSPLWPLGPNPLPGDPLVIVNLNTNRVAFIHGGEVQEIYLAATGKWGQETPEGLFTVTVKVINPYYRKLNIPGGAKTNPLGSRWIGFDAYETDGRKYGIHGTNRPELIGGYVSQGCIRLANEDIERLYEKVPLGTKIFITRSDKTFRALGAELGAIPRNGNAGGAGSR</sequence>
<comment type="similarity">
    <text evidence="2">Belongs to the YkuD family.</text>
</comment>
<dbReference type="Proteomes" id="UP000075683">
    <property type="component" value="Unassembled WGS sequence"/>
</dbReference>
<feature type="active site" description="Proton donor/acceptor" evidence="9">
    <location>
        <position position="111"/>
    </location>
</feature>
<dbReference type="InterPro" id="IPR038063">
    <property type="entry name" value="Transpep_catalytic_dom"/>
</dbReference>
<dbReference type="SUPFAM" id="SSF141523">
    <property type="entry name" value="L,D-transpeptidase catalytic domain-like"/>
    <property type="match status" value="1"/>
</dbReference>
<dbReference type="STRING" id="301148.B4135_1907"/>
<dbReference type="GO" id="GO:0005576">
    <property type="term" value="C:extracellular region"/>
    <property type="evidence" value="ECO:0007669"/>
    <property type="project" value="TreeGrafter"/>
</dbReference>
<keyword evidence="3" id="KW-0808">Transferase</keyword>
<evidence type="ECO:0000256" key="8">
    <source>
        <dbReference type="ARBA" id="ARBA00060592"/>
    </source>
</evidence>
<dbReference type="PANTHER" id="PTHR30582">
    <property type="entry name" value="L,D-TRANSPEPTIDASE"/>
    <property type="match status" value="1"/>
</dbReference>
<evidence type="ECO:0000256" key="9">
    <source>
        <dbReference type="PROSITE-ProRule" id="PRU01373"/>
    </source>
</evidence>
<accession>A0A150M7E4</accession>
<evidence type="ECO:0000256" key="1">
    <source>
        <dbReference type="ARBA" id="ARBA00004752"/>
    </source>
</evidence>
<dbReference type="InterPro" id="IPR005490">
    <property type="entry name" value="LD_TPept_cat_dom"/>
</dbReference>
<dbReference type="GO" id="GO:0071555">
    <property type="term" value="P:cell wall organization"/>
    <property type="evidence" value="ECO:0007669"/>
    <property type="project" value="UniProtKB-UniRule"/>
</dbReference>
<dbReference type="AlphaFoldDB" id="A0A150M7E4"/>
<evidence type="ECO:0000256" key="2">
    <source>
        <dbReference type="ARBA" id="ARBA00005992"/>
    </source>
</evidence>
<dbReference type="CDD" id="cd16913">
    <property type="entry name" value="YkuD_like"/>
    <property type="match status" value="1"/>
</dbReference>
<dbReference type="EMBL" id="LQYT01000036">
    <property type="protein sequence ID" value="KYD20132.1"/>
    <property type="molecule type" value="Genomic_DNA"/>
</dbReference>
<evidence type="ECO:0000256" key="6">
    <source>
        <dbReference type="ARBA" id="ARBA00022984"/>
    </source>
</evidence>
<dbReference type="Gene3D" id="2.40.440.10">
    <property type="entry name" value="L,D-transpeptidase catalytic domain-like"/>
    <property type="match status" value="1"/>
</dbReference>
<evidence type="ECO:0000256" key="3">
    <source>
        <dbReference type="ARBA" id="ARBA00022679"/>
    </source>
</evidence>
<proteinExistence type="inferred from homology"/>
<comment type="pathway">
    <text evidence="8">Glycan biosynthesis.</text>
</comment>
<comment type="pathway">
    <text evidence="1 9">Cell wall biogenesis; peptidoglycan biosynthesis.</text>
</comment>
<reference evidence="11 12" key="1">
    <citation type="submission" date="2016-01" db="EMBL/GenBank/DDBJ databases">
        <title>Draft Genome Sequences of Seven Thermophilic Sporeformers Isolated from Foods.</title>
        <authorList>
            <person name="Berendsen E.M."/>
            <person name="Wells-Bennik M.H."/>
            <person name="Krawcyk A.O."/>
            <person name="De Jong A."/>
            <person name="Holsappel S."/>
            <person name="Eijlander R.T."/>
            <person name="Kuipers O.P."/>
        </authorList>
    </citation>
    <scope>NUCLEOTIDE SEQUENCE [LARGE SCALE GENOMIC DNA]</scope>
    <source>
        <strain evidence="11 12">B4135</strain>
    </source>
</reference>
<dbReference type="FunFam" id="2.40.440.10:FF:000003">
    <property type="entry name" value="L,D-transpeptidase YciB"/>
    <property type="match status" value="1"/>
</dbReference>
<dbReference type="PROSITE" id="PS52029">
    <property type="entry name" value="LD_TPASE"/>
    <property type="match status" value="1"/>
</dbReference>
<dbReference type="InterPro" id="IPR050979">
    <property type="entry name" value="LD-transpeptidase"/>
</dbReference>
<evidence type="ECO:0000313" key="12">
    <source>
        <dbReference type="Proteomes" id="UP000075683"/>
    </source>
</evidence>
<protein>
    <recommendedName>
        <fullName evidence="10">L,D-TPase catalytic domain-containing protein</fullName>
    </recommendedName>
</protein>